<evidence type="ECO:0000256" key="13">
    <source>
        <dbReference type="ARBA" id="ARBA00023204"/>
    </source>
</evidence>
<evidence type="ECO:0000259" key="15">
    <source>
        <dbReference type="PROSITE" id="PS51462"/>
    </source>
</evidence>
<feature type="domain" description="Nudix hydrolase" evidence="15">
    <location>
        <begin position="237"/>
        <end position="362"/>
    </location>
</feature>
<dbReference type="GO" id="GO:0051539">
    <property type="term" value="F:4 iron, 4 sulfur cluster binding"/>
    <property type="evidence" value="ECO:0007669"/>
    <property type="project" value="UniProtKB-KW"/>
</dbReference>
<evidence type="ECO:0000256" key="2">
    <source>
        <dbReference type="ARBA" id="ARBA00001966"/>
    </source>
</evidence>
<dbReference type="KEGG" id="uli:ETAA1_01740"/>
<dbReference type="PROSITE" id="PS51462">
    <property type="entry name" value="NUDIX"/>
    <property type="match status" value="1"/>
</dbReference>
<evidence type="ECO:0000313" key="17">
    <source>
        <dbReference type="Proteomes" id="UP000319576"/>
    </source>
</evidence>
<sequence length="367" mass="40270">MTNDAVAYHFGMAPLAPLLLPWFDAHHRPLPWRTSRDPYRVWVSEVMLQQTTVAAVVPYFSRFLAAFPTVHALAAADEQHVLKLWEGLGYYRRARHLHAAAKALAASHPDALPDDPAVWADLPGVGRYILGAVLSQAFGRKLPIVEANSLRVLARVFGYRGDPREGAGKAWVWQAAEEVLPDERVGDFNQALMELGALVCSPSKPRCGECPLAAVCVANRDGLQDQIPPPKKAKEVVAVREVGVVVWDGPTLLLCRRPADADRWQNLWEVPHAEAGEGESDEAAAVRVVRELTGLRVKVGEVLTVVKHGVTRFAITLSVLGATRAAGRFRAGFYAEAKWVTPAELAGFPVSSPQRKLLTRLTEPRLF</sequence>
<keyword evidence="17" id="KW-1185">Reference proteome</keyword>
<evidence type="ECO:0000256" key="5">
    <source>
        <dbReference type="ARBA" id="ARBA00012045"/>
    </source>
</evidence>
<comment type="catalytic activity">
    <reaction evidence="1">
        <text>Hydrolyzes free adenine bases from 7,8-dihydro-8-oxoguanine:adenine mismatched double-stranded DNA, leaving an apurinic site.</text>
        <dbReference type="EC" id="3.2.2.31"/>
    </reaction>
</comment>
<comment type="function">
    <text evidence="3">Adenine glycosylase active on G-A mispairs. MutY also corrects error-prone DNA synthesis past GO lesions which are due to the oxidatively damaged form of guanine: 7,8-dihydro-8-oxoguanine (8-oxo-dGTP).</text>
</comment>
<dbReference type="InterPro" id="IPR029119">
    <property type="entry name" value="MutY_C"/>
</dbReference>
<evidence type="ECO:0000256" key="4">
    <source>
        <dbReference type="ARBA" id="ARBA00008343"/>
    </source>
</evidence>
<dbReference type="Proteomes" id="UP000319576">
    <property type="component" value="Chromosome"/>
</dbReference>
<keyword evidence="9" id="KW-0227">DNA damage</keyword>
<evidence type="ECO:0000256" key="12">
    <source>
        <dbReference type="ARBA" id="ARBA00023014"/>
    </source>
</evidence>
<dbReference type="Gene3D" id="1.10.1670.10">
    <property type="entry name" value="Helix-hairpin-Helix base-excision DNA repair enzymes (C-terminal)"/>
    <property type="match status" value="1"/>
</dbReference>
<dbReference type="FunFam" id="1.10.340.30:FF:000002">
    <property type="entry name" value="Adenine DNA glycosylase"/>
    <property type="match status" value="1"/>
</dbReference>
<evidence type="ECO:0000256" key="10">
    <source>
        <dbReference type="ARBA" id="ARBA00022801"/>
    </source>
</evidence>
<dbReference type="PROSITE" id="PS00764">
    <property type="entry name" value="ENDONUCLEASE_III_1"/>
    <property type="match status" value="1"/>
</dbReference>
<keyword evidence="11" id="KW-0408">Iron</keyword>
<evidence type="ECO:0000256" key="3">
    <source>
        <dbReference type="ARBA" id="ARBA00002933"/>
    </source>
</evidence>
<dbReference type="CDD" id="cd00056">
    <property type="entry name" value="ENDO3c"/>
    <property type="match status" value="1"/>
</dbReference>
<dbReference type="InterPro" id="IPR015797">
    <property type="entry name" value="NUDIX_hydrolase-like_dom_sf"/>
</dbReference>
<name>A0A517XLC1_9BACT</name>
<comment type="similarity">
    <text evidence="4">Belongs to the Nth/MutY family.</text>
</comment>
<dbReference type="Gene3D" id="1.10.340.30">
    <property type="entry name" value="Hypothetical protein, domain 2"/>
    <property type="match status" value="1"/>
</dbReference>
<gene>
    <name evidence="16" type="primary">yfhQ</name>
    <name evidence="16" type="ORF">ETAA1_01740</name>
</gene>
<keyword evidence="10 16" id="KW-0378">Hydrolase</keyword>
<evidence type="ECO:0000256" key="11">
    <source>
        <dbReference type="ARBA" id="ARBA00023004"/>
    </source>
</evidence>
<dbReference type="Gene3D" id="3.90.79.10">
    <property type="entry name" value="Nucleoside Triphosphate Pyrophosphohydrolase"/>
    <property type="match status" value="1"/>
</dbReference>
<organism evidence="16 17">
    <name type="scientific">Urbifossiella limnaea</name>
    <dbReference type="NCBI Taxonomy" id="2528023"/>
    <lineage>
        <taxon>Bacteria</taxon>
        <taxon>Pseudomonadati</taxon>
        <taxon>Planctomycetota</taxon>
        <taxon>Planctomycetia</taxon>
        <taxon>Gemmatales</taxon>
        <taxon>Gemmataceae</taxon>
        <taxon>Urbifossiella</taxon>
    </lineage>
</organism>
<dbReference type="Pfam" id="PF14815">
    <property type="entry name" value="NUDIX_4"/>
    <property type="match status" value="1"/>
</dbReference>
<proteinExistence type="inferred from homology"/>
<dbReference type="InterPro" id="IPR003265">
    <property type="entry name" value="HhH-GPD_domain"/>
</dbReference>
<dbReference type="GO" id="GO:0006284">
    <property type="term" value="P:base-excision repair"/>
    <property type="evidence" value="ECO:0007669"/>
    <property type="project" value="InterPro"/>
</dbReference>
<keyword evidence="7" id="KW-0004">4Fe-4S</keyword>
<dbReference type="AlphaFoldDB" id="A0A517XLC1"/>
<dbReference type="GO" id="GO:0000701">
    <property type="term" value="F:purine-specific mismatch base pair DNA N-glycosylase activity"/>
    <property type="evidence" value="ECO:0007669"/>
    <property type="project" value="UniProtKB-EC"/>
</dbReference>
<dbReference type="Pfam" id="PF00730">
    <property type="entry name" value="HhH-GPD"/>
    <property type="match status" value="1"/>
</dbReference>
<evidence type="ECO:0000256" key="8">
    <source>
        <dbReference type="ARBA" id="ARBA00022723"/>
    </source>
</evidence>
<dbReference type="OrthoDB" id="9802365at2"/>
<dbReference type="EMBL" id="CP036273">
    <property type="protein sequence ID" value="QDU18289.1"/>
    <property type="molecule type" value="Genomic_DNA"/>
</dbReference>
<protein>
    <recommendedName>
        <fullName evidence="6">Adenine DNA glycosylase</fullName>
        <ecNumber evidence="5">3.2.2.31</ecNumber>
    </recommendedName>
</protein>
<dbReference type="InterPro" id="IPR011257">
    <property type="entry name" value="DNA_glycosylase"/>
</dbReference>
<evidence type="ECO:0000256" key="1">
    <source>
        <dbReference type="ARBA" id="ARBA00000843"/>
    </source>
</evidence>
<dbReference type="InterPro" id="IPR023170">
    <property type="entry name" value="HhH_base_excis_C"/>
</dbReference>
<dbReference type="InterPro" id="IPR005760">
    <property type="entry name" value="A/G_AdeGlyc_MutY"/>
</dbReference>
<reference evidence="16 17" key="1">
    <citation type="submission" date="2019-02" db="EMBL/GenBank/DDBJ databases">
        <title>Deep-cultivation of Planctomycetes and their phenomic and genomic characterization uncovers novel biology.</title>
        <authorList>
            <person name="Wiegand S."/>
            <person name="Jogler M."/>
            <person name="Boedeker C."/>
            <person name="Pinto D."/>
            <person name="Vollmers J."/>
            <person name="Rivas-Marin E."/>
            <person name="Kohn T."/>
            <person name="Peeters S.H."/>
            <person name="Heuer A."/>
            <person name="Rast P."/>
            <person name="Oberbeckmann S."/>
            <person name="Bunk B."/>
            <person name="Jeske O."/>
            <person name="Meyerdierks A."/>
            <person name="Storesund J.E."/>
            <person name="Kallscheuer N."/>
            <person name="Luecker S."/>
            <person name="Lage O.M."/>
            <person name="Pohl T."/>
            <person name="Merkel B.J."/>
            <person name="Hornburger P."/>
            <person name="Mueller R.-W."/>
            <person name="Bruemmer F."/>
            <person name="Labrenz M."/>
            <person name="Spormann A.M."/>
            <person name="Op den Camp H."/>
            <person name="Overmann J."/>
            <person name="Amann R."/>
            <person name="Jetten M.S.M."/>
            <person name="Mascher T."/>
            <person name="Medema M.H."/>
            <person name="Devos D.P."/>
            <person name="Kaster A.-K."/>
            <person name="Ovreas L."/>
            <person name="Rohde M."/>
            <person name="Galperin M.Y."/>
            <person name="Jogler C."/>
        </authorList>
    </citation>
    <scope>NUCLEOTIDE SEQUENCE [LARGE SCALE GENOMIC DNA]</scope>
    <source>
        <strain evidence="16 17">ETA_A1</strain>
    </source>
</reference>
<dbReference type="GO" id="GO:0006298">
    <property type="term" value="P:mismatch repair"/>
    <property type="evidence" value="ECO:0007669"/>
    <property type="project" value="TreeGrafter"/>
</dbReference>
<dbReference type="SUPFAM" id="SSF55811">
    <property type="entry name" value="Nudix"/>
    <property type="match status" value="1"/>
</dbReference>
<evidence type="ECO:0000256" key="9">
    <source>
        <dbReference type="ARBA" id="ARBA00022763"/>
    </source>
</evidence>
<dbReference type="NCBIfam" id="TIGR01084">
    <property type="entry name" value="mutY"/>
    <property type="match status" value="1"/>
</dbReference>
<dbReference type="InterPro" id="IPR004035">
    <property type="entry name" value="Endouclease-III_FeS-bd_BS"/>
</dbReference>
<keyword evidence="14 16" id="KW-0326">Glycosidase</keyword>
<dbReference type="SUPFAM" id="SSF48150">
    <property type="entry name" value="DNA-glycosylase"/>
    <property type="match status" value="1"/>
</dbReference>
<evidence type="ECO:0000256" key="7">
    <source>
        <dbReference type="ARBA" id="ARBA00022485"/>
    </source>
</evidence>
<dbReference type="InterPro" id="IPR003651">
    <property type="entry name" value="Endonuclease3_FeS-loop_motif"/>
</dbReference>
<evidence type="ECO:0000313" key="16">
    <source>
        <dbReference type="EMBL" id="QDU18289.1"/>
    </source>
</evidence>
<dbReference type="SMART" id="SM00525">
    <property type="entry name" value="FES"/>
    <property type="match status" value="1"/>
</dbReference>
<dbReference type="GO" id="GO:0046872">
    <property type="term" value="F:metal ion binding"/>
    <property type="evidence" value="ECO:0007669"/>
    <property type="project" value="UniProtKB-KW"/>
</dbReference>
<comment type="cofactor">
    <cofactor evidence="2">
        <name>[4Fe-4S] cluster</name>
        <dbReference type="ChEBI" id="CHEBI:49883"/>
    </cofactor>
</comment>
<evidence type="ECO:0000256" key="14">
    <source>
        <dbReference type="ARBA" id="ARBA00023295"/>
    </source>
</evidence>
<keyword evidence="12" id="KW-0411">Iron-sulfur</keyword>
<evidence type="ECO:0000256" key="6">
    <source>
        <dbReference type="ARBA" id="ARBA00022023"/>
    </source>
</evidence>
<dbReference type="PANTHER" id="PTHR42944">
    <property type="entry name" value="ADENINE DNA GLYCOSYLASE"/>
    <property type="match status" value="1"/>
</dbReference>
<dbReference type="EC" id="3.2.2.31" evidence="5"/>
<accession>A0A517XLC1</accession>
<dbReference type="InterPro" id="IPR044298">
    <property type="entry name" value="MIG/MutY"/>
</dbReference>
<dbReference type="InterPro" id="IPR000086">
    <property type="entry name" value="NUDIX_hydrolase_dom"/>
</dbReference>
<dbReference type="SMART" id="SM00478">
    <property type="entry name" value="ENDO3c"/>
    <property type="match status" value="1"/>
</dbReference>
<dbReference type="GO" id="GO:0034039">
    <property type="term" value="F:8-oxo-7,8-dihydroguanine DNA N-glycosylase activity"/>
    <property type="evidence" value="ECO:0007669"/>
    <property type="project" value="TreeGrafter"/>
</dbReference>
<dbReference type="PANTHER" id="PTHR42944:SF1">
    <property type="entry name" value="ADENINE DNA GLYCOSYLASE"/>
    <property type="match status" value="1"/>
</dbReference>
<keyword evidence="13" id="KW-0234">DNA repair</keyword>
<dbReference type="GO" id="GO:0035485">
    <property type="term" value="F:adenine/guanine mispair binding"/>
    <property type="evidence" value="ECO:0007669"/>
    <property type="project" value="TreeGrafter"/>
</dbReference>
<dbReference type="RefSeq" id="WP_145233459.1">
    <property type="nucleotide sequence ID" value="NZ_CP036273.1"/>
</dbReference>
<keyword evidence="8" id="KW-0479">Metal-binding</keyword>
<dbReference type="GO" id="GO:0032357">
    <property type="term" value="F:oxidized purine DNA binding"/>
    <property type="evidence" value="ECO:0007669"/>
    <property type="project" value="TreeGrafter"/>
</dbReference>